<organism evidence="3 4">
    <name type="scientific">Streblomastix strix</name>
    <dbReference type="NCBI Taxonomy" id="222440"/>
    <lineage>
        <taxon>Eukaryota</taxon>
        <taxon>Metamonada</taxon>
        <taxon>Preaxostyla</taxon>
        <taxon>Oxymonadida</taxon>
        <taxon>Streblomastigidae</taxon>
        <taxon>Streblomastix</taxon>
    </lineage>
</organism>
<feature type="region of interest" description="Disordered" evidence="1">
    <location>
        <begin position="1005"/>
        <end position="1031"/>
    </location>
</feature>
<keyword evidence="2" id="KW-1133">Transmembrane helix</keyword>
<protein>
    <submittedName>
        <fullName evidence="3">Uncharacterized protein</fullName>
    </submittedName>
</protein>
<dbReference type="EMBL" id="SNRW01001733">
    <property type="protein sequence ID" value="KAA6395247.1"/>
    <property type="molecule type" value="Genomic_DNA"/>
</dbReference>
<feature type="region of interest" description="Disordered" evidence="1">
    <location>
        <begin position="1240"/>
        <end position="1271"/>
    </location>
</feature>
<dbReference type="Proteomes" id="UP000324800">
    <property type="component" value="Unassembled WGS sequence"/>
</dbReference>
<evidence type="ECO:0000256" key="2">
    <source>
        <dbReference type="SAM" id="Phobius"/>
    </source>
</evidence>
<gene>
    <name evidence="3" type="ORF">EZS28_009228</name>
</gene>
<feature type="non-terminal residue" evidence="3">
    <location>
        <position position="1"/>
    </location>
</feature>
<comment type="caution">
    <text evidence="3">The sequence shown here is derived from an EMBL/GenBank/DDBJ whole genome shotgun (WGS) entry which is preliminary data.</text>
</comment>
<name>A0A5J4WJP9_9EUKA</name>
<evidence type="ECO:0000313" key="4">
    <source>
        <dbReference type="Proteomes" id="UP000324800"/>
    </source>
</evidence>
<accession>A0A5J4WJP9</accession>
<reference evidence="3 4" key="1">
    <citation type="submission" date="2019-03" db="EMBL/GenBank/DDBJ databases">
        <title>Single cell metagenomics reveals metabolic interactions within the superorganism composed of flagellate Streblomastix strix and complex community of Bacteroidetes bacteria on its surface.</title>
        <authorList>
            <person name="Treitli S.C."/>
            <person name="Kolisko M."/>
            <person name="Husnik F."/>
            <person name="Keeling P."/>
            <person name="Hampl V."/>
        </authorList>
    </citation>
    <scope>NUCLEOTIDE SEQUENCE [LARGE SCALE GENOMIC DNA]</scope>
    <source>
        <strain evidence="3">ST1C</strain>
    </source>
</reference>
<proteinExistence type="predicted"/>
<sequence length="1362" mass="151288">LSYPLTIVGTIQQEGYFNISTVQFELRGKHDDDPLKPQGTLVSDTNGSPLIVANAYPTYLKYLNLERNEKSDAKILVQITCGWNDQTTGGIFVDSCVFTDRNTIAKDDSEFSFIKVAGRSTNIQISNSVFNGGKFGSGGAITKNYVLTTGVQVSSSLTIEKSVFNGIDGQTGPFIRSNENGVNLISTSIFRGAKFLDDGNGNHAALLFQPNQFQYDTIRLNTFSDIKNGLALLLDNSNENFVIIQNQFINIDAKTSLGGAIVILNPTATNIITAQYNTFENNKGLKAGAIYIDASVRAPRYNIFNNIFTGNEAVEEAVAEEEIVQKANDIYIIRGVTTYVRYNTQKEGQKLNAKQLAANDVLVTIDAFHEATSYPYLSEVHVRAGGENISKIPDREDATIGSADFPLQTLDFAINSKDKAGDLKVVLYRQDYTILNTLFILDDKVTIEDEQECQSNILIPSISRIFTVLGSANETRSVFLIREGSLTINDISVSVTSQVVTTGLTPLPFALISITGAGSFEANHASLNIVGVIVQIVESVKTIKSFRIVNGTTVTLPTYVDYPNKQLINVTLGTGSVFEISDSVIDARTTATPFMQRHARLAVITVDSKPDVLKFSRVTFSSVGTDAASSLIKFIGLQIDPVDVFDSCKRLVSTTPLLQVPGETYGAEYDKLLRIKDLEEDLGKFTTLGPELAAVIPINTKTAYIGARHVVQTNTKGQLQVGAGGDLSLRSITFIQQGKGVSVVSAVSHEAIVTLEDVGFFVASQKLIDSGFVNPASSEERKSLAKLEKKEEPKDYKYFLSYLEKTSLTQVLTNPFITINTGYSLALTHINFGEWTVASEKPLIDVIGEVQHALIENVDVIKVGRQYGGPQIINLNLRVFGDAKIRNVTIDGRGWVHERDFAKEQEIKKKYELVGVEEQAGKCGKEIEKETEDEILPETVLDIVVPPFYNWDHPAIKVKGGKLRISETKFVGLGVDGALVLEDVEADLTNSTLFEENDVLNAAKTEGRKKKVPKERKNADDLDKNKDEVDENDRRLRELRRDRGYVKNVITKGKTTLRAWNVSFIGEKLAKKKNAYKKGYPLWIQHETTTQLIGEVGQANNSFGVIEVTKVKSGFVKGAERDLDNGKIEKIVQIEIQTKGQLIPGVEWFLELKNKKDPEENQRLYHYNLLHRKAWEEATKDEKLQGWYISEDENKLQNEVIPKSTKSNGYPVNEFGGKVYVRWLSEKVLVIRLAHQEPKPEEKEEEVKNQTRNADETEKEEEVVDPDSDNFSKDWELRLGVEKRADQEGLEEAEPEWVSLKKSTFPGWAIALIVIIFVLAVLAIIAVILFFIYKDKIKALYFAYKNKNKANAGGAQIQGNNW</sequence>
<evidence type="ECO:0000256" key="1">
    <source>
        <dbReference type="SAM" id="MobiDB-lite"/>
    </source>
</evidence>
<keyword evidence="2" id="KW-0472">Membrane</keyword>
<keyword evidence="2" id="KW-0812">Transmembrane</keyword>
<dbReference type="InterPro" id="IPR011050">
    <property type="entry name" value="Pectin_lyase_fold/virulence"/>
</dbReference>
<feature type="compositionally biased region" description="Basic and acidic residues" evidence="1">
    <location>
        <begin position="1240"/>
        <end position="1256"/>
    </location>
</feature>
<feature type="compositionally biased region" description="Acidic residues" evidence="1">
    <location>
        <begin position="1257"/>
        <end position="1268"/>
    </location>
</feature>
<evidence type="ECO:0000313" key="3">
    <source>
        <dbReference type="EMBL" id="KAA6395247.1"/>
    </source>
</evidence>
<dbReference type="SUPFAM" id="SSF51126">
    <property type="entry name" value="Pectin lyase-like"/>
    <property type="match status" value="1"/>
</dbReference>
<feature type="transmembrane region" description="Helical" evidence="2">
    <location>
        <begin position="1308"/>
        <end position="1333"/>
    </location>
</feature>
<feature type="compositionally biased region" description="Basic and acidic residues" evidence="1">
    <location>
        <begin position="1015"/>
        <end position="1031"/>
    </location>
</feature>